<proteinExistence type="predicted"/>
<gene>
    <name evidence="1" type="ORF">SAMN05660413_03286</name>
</gene>
<dbReference type="STRING" id="287099.SAMN05660413_03286"/>
<dbReference type="PROSITE" id="PS51257">
    <property type="entry name" value="PROKAR_LIPOPROTEIN"/>
    <property type="match status" value="1"/>
</dbReference>
<reference evidence="1 2" key="1">
    <citation type="submission" date="2016-10" db="EMBL/GenBank/DDBJ databases">
        <authorList>
            <person name="de Groot N.N."/>
        </authorList>
    </citation>
    <scope>NUCLEOTIDE SEQUENCE [LARGE SCALE GENOMIC DNA]</scope>
    <source>
        <strain evidence="1 2">DSM 17794</strain>
    </source>
</reference>
<dbReference type="InterPro" id="IPR045444">
    <property type="entry name" value="DUF6503"/>
</dbReference>
<sequence>MKKIIFLAAVSTLLFSCNQNKELTAQQIIDKTIEKAGGDKYNNAEISFKFRDAEYKSTRNGGKFQLERFITDSTGTEYHDVINNEGFTRYHKDSVVTLSDSMKTVYSNSVNSVHYFVQLPYGLNDAAVNKKLLGKDSIRDKEYYEIQVTFEDTEEVTDHEDVYLYWIDTENFTIDYMAYSFKINDGGVRFRKAYNPQTVGGIRFVDYENYKADDLDVPLQELDEKYEARELELLSIIENENIEVKL</sequence>
<dbReference type="AlphaFoldDB" id="A0A1I5DDE3"/>
<dbReference type="RefSeq" id="WP_093411549.1">
    <property type="nucleotide sequence ID" value="NZ_FOVL01000034.1"/>
</dbReference>
<dbReference type="EMBL" id="FOVL01000034">
    <property type="protein sequence ID" value="SFN97269.1"/>
    <property type="molecule type" value="Genomic_DNA"/>
</dbReference>
<keyword evidence="2" id="KW-1185">Reference proteome</keyword>
<dbReference type="Pfam" id="PF20113">
    <property type="entry name" value="DUF6503"/>
    <property type="match status" value="1"/>
</dbReference>
<protein>
    <recommendedName>
        <fullName evidence="3">Deoxyribose-phosphate aldolase</fullName>
    </recommendedName>
</protein>
<name>A0A1I5DDE3_9FLAO</name>
<evidence type="ECO:0000313" key="2">
    <source>
        <dbReference type="Proteomes" id="UP000199153"/>
    </source>
</evidence>
<dbReference type="OrthoDB" id="982433at2"/>
<accession>A0A1I5DDE3</accession>
<organism evidence="1 2">
    <name type="scientific">Salegentibacter flavus</name>
    <dbReference type="NCBI Taxonomy" id="287099"/>
    <lineage>
        <taxon>Bacteria</taxon>
        <taxon>Pseudomonadati</taxon>
        <taxon>Bacteroidota</taxon>
        <taxon>Flavobacteriia</taxon>
        <taxon>Flavobacteriales</taxon>
        <taxon>Flavobacteriaceae</taxon>
        <taxon>Salegentibacter</taxon>
    </lineage>
</organism>
<dbReference type="Proteomes" id="UP000199153">
    <property type="component" value="Unassembled WGS sequence"/>
</dbReference>
<evidence type="ECO:0000313" key="1">
    <source>
        <dbReference type="EMBL" id="SFN97269.1"/>
    </source>
</evidence>
<evidence type="ECO:0008006" key="3">
    <source>
        <dbReference type="Google" id="ProtNLM"/>
    </source>
</evidence>